<comment type="caution">
    <text evidence="2">The sequence shown here is derived from an EMBL/GenBank/DDBJ whole genome shotgun (WGS) entry which is preliminary data.</text>
</comment>
<gene>
    <name evidence="2" type="ORF">NRIC_15020</name>
</gene>
<protein>
    <submittedName>
        <fullName evidence="2">Uncharacterized protein</fullName>
    </submittedName>
</protein>
<evidence type="ECO:0000313" key="2">
    <source>
        <dbReference type="EMBL" id="GCF93611.1"/>
    </source>
</evidence>
<reference evidence="3" key="1">
    <citation type="submission" date="2019-02" db="EMBL/GenBank/DDBJ databases">
        <title>Draft genome sequence of Enterococcus sp. Gos25-1.</title>
        <authorList>
            <person name="Tanaka N."/>
            <person name="Shiwa Y."/>
            <person name="Fujita N."/>
        </authorList>
    </citation>
    <scope>NUCLEOTIDE SEQUENCE [LARGE SCALE GENOMIC DNA]</scope>
    <source>
        <strain evidence="3">Gos25-1</strain>
    </source>
</reference>
<sequence>MDHGLVAAIILYAIFVVMSIIYLYMFRKDKMLIHVYLSLVPTFICVFLLMNYHYYQPSGGAKVLGILVFVSIASSMLYWLILTLFKKR</sequence>
<dbReference type="Proteomes" id="UP000290567">
    <property type="component" value="Unassembled WGS sequence"/>
</dbReference>
<dbReference type="OrthoDB" id="2186442at2"/>
<keyword evidence="1" id="KW-1133">Transmembrane helix</keyword>
<keyword evidence="1" id="KW-0812">Transmembrane</keyword>
<feature type="transmembrane region" description="Helical" evidence="1">
    <location>
        <begin position="33"/>
        <end position="52"/>
    </location>
</feature>
<dbReference type="RefSeq" id="WP_146622067.1">
    <property type="nucleotide sequence ID" value="NZ_BJCC01000012.1"/>
</dbReference>
<accession>A0A4P5PBE4</accession>
<keyword evidence="1" id="KW-0472">Membrane</keyword>
<dbReference type="EMBL" id="BJCC01000012">
    <property type="protein sequence ID" value="GCF93611.1"/>
    <property type="molecule type" value="Genomic_DNA"/>
</dbReference>
<feature type="transmembrane region" description="Helical" evidence="1">
    <location>
        <begin position="64"/>
        <end position="85"/>
    </location>
</feature>
<evidence type="ECO:0000256" key="1">
    <source>
        <dbReference type="SAM" id="Phobius"/>
    </source>
</evidence>
<proteinExistence type="predicted"/>
<keyword evidence="3" id="KW-1185">Reference proteome</keyword>
<organism evidence="2 3">
    <name type="scientific">Enterococcus florum</name>
    <dbReference type="NCBI Taxonomy" id="2480627"/>
    <lineage>
        <taxon>Bacteria</taxon>
        <taxon>Bacillati</taxon>
        <taxon>Bacillota</taxon>
        <taxon>Bacilli</taxon>
        <taxon>Lactobacillales</taxon>
        <taxon>Enterococcaceae</taxon>
        <taxon>Enterococcus</taxon>
    </lineage>
</organism>
<feature type="transmembrane region" description="Helical" evidence="1">
    <location>
        <begin position="6"/>
        <end position="26"/>
    </location>
</feature>
<evidence type="ECO:0000313" key="3">
    <source>
        <dbReference type="Proteomes" id="UP000290567"/>
    </source>
</evidence>
<name>A0A4P5PBE4_9ENTE</name>
<dbReference type="AlphaFoldDB" id="A0A4P5PBE4"/>